<evidence type="ECO:0000313" key="5">
    <source>
        <dbReference type="EMBL" id="SIQ67477.1"/>
    </source>
</evidence>
<dbReference type="InterPro" id="IPR011256">
    <property type="entry name" value="Reg_factor_effector_dom_sf"/>
</dbReference>
<proteinExistence type="predicted"/>
<dbReference type="InterPro" id="IPR010499">
    <property type="entry name" value="AraC_E-bd"/>
</dbReference>
<keyword evidence="1" id="KW-0805">Transcription regulation</keyword>
<evidence type="ECO:0000259" key="4">
    <source>
        <dbReference type="PROSITE" id="PS01124"/>
    </source>
</evidence>
<dbReference type="PROSITE" id="PS00041">
    <property type="entry name" value="HTH_ARAC_FAMILY_1"/>
    <property type="match status" value="1"/>
</dbReference>
<evidence type="ECO:0000256" key="3">
    <source>
        <dbReference type="ARBA" id="ARBA00023163"/>
    </source>
</evidence>
<dbReference type="GO" id="GO:0043565">
    <property type="term" value="F:sequence-specific DNA binding"/>
    <property type="evidence" value="ECO:0007669"/>
    <property type="project" value="InterPro"/>
</dbReference>
<dbReference type="PANTHER" id="PTHR40055:SF1">
    <property type="entry name" value="TRANSCRIPTIONAL REGULATOR YGIV-RELATED"/>
    <property type="match status" value="1"/>
</dbReference>
<dbReference type="AlphaFoldDB" id="A0A1N6UPK4"/>
<gene>
    <name evidence="5" type="ORF">SAMN05421647_107140</name>
</gene>
<protein>
    <submittedName>
        <fullName evidence="5">Transcriptional regulator, AraC family</fullName>
    </submittedName>
</protein>
<feature type="domain" description="HTH araC/xylS-type" evidence="4">
    <location>
        <begin position="11"/>
        <end position="110"/>
    </location>
</feature>
<dbReference type="InterPro" id="IPR018060">
    <property type="entry name" value="HTH_AraC"/>
</dbReference>
<dbReference type="InterPro" id="IPR009057">
    <property type="entry name" value="Homeodomain-like_sf"/>
</dbReference>
<keyword evidence="2" id="KW-0238">DNA-binding</keyword>
<dbReference type="SUPFAM" id="SSF55136">
    <property type="entry name" value="Probable bacterial effector-binding domain"/>
    <property type="match status" value="1"/>
</dbReference>
<dbReference type="Gene3D" id="1.10.10.60">
    <property type="entry name" value="Homeodomain-like"/>
    <property type="match status" value="2"/>
</dbReference>
<dbReference type="Pfam" id="PF06445">
    <property type="entry name" value="GyrI-like"/>
    <property type="match status" value="1"/>
</dbReference>
<dbReference type="InterPro" id="IPR018062">
    <property type="entry name" value="HTH_AraC-typ_CS"/>
</dbReference>
<dbReference type="SUPFAM" id="SSF46689">
    <property type="entry name" value="Homeodomain-like"/>
    <property type="match status" value="2"/>
</dbReference>
<sequence length="290" mass="33156">MATKQQIARINDVLYEIHRDTSAELSGRRLARVAAYSEQHFHRVFQEVVGESVHQYVRRTRLEQAANQLMFDRKRPVLEVAEQCGFASLSSFNRAFKATFGVTPGQWRAEEQSSKSRPYLTDDEIATAYQRSQSVQLPTPNLVELPAQPVAYVRHQGYGRSIRQAWQTLQVWAAAEGRTFDLQLGLHHSNPTWVPLDRCRYVACLGIDKPVLRRGIVNSMTIPGGLHAAFDLTGKYGELLPYLSKILDDWLPSSGFRAKTTPAFVRYRKNHFLAADERFDLTFYLPISLW</sequence>
<dbReference type="SMART" id="SM00342">
    <property type="entry name" value="HTH_ARAC"/>
    <property type="match status" value="1"/>
</dbReference>
<dbReference type="EMBL" id="FTMN01000007">
    <property type="protein sequence ID" value="SIQ67477.1"/>
    <property type="molecule type" value="Genomic_DNA"/>
</dbReference>
<evidence type="ECO:0000256" key="1">
    <source>
        <dbReference type="ARBA" id="ARBA00023015"/>
    </source>
</evidence>
<dbReference type="SMART" id="SM00871">
    <property type="entry name" value="AraC_E_bind"/>
    <property type="match status" value="1"/>
</dbReference>
<dbReference type="GO" id="GO:0003700">
    <property type="term" value="F:DNA-binding transcription factor activity"/>
    <property type="evidence" value="ECO:0007669"/>
    <property type="project" value="InterPro"/>
</dbReference>
<dbReference type="InterPro" id="IPR020449">
    <property type="entry name" value="Tscrpt_reg_AraC-type_HTH"/>
</dbReference>
<dbReference type="STRING" id="49186.SAMN05421647_107140"/>
<keyword evidence="3" id="KW-0804">Transcription</keyword>
<dbReference type="PROSITE" id="PS01124">
    <property type="entry name" value="HTH_ARAC_FAMILY_2"/>
    <property type="match status" value="1"/>
</dbReference>
<name>A0A1N6UPK4_9GAMM</name>
<evidence type="ECO:0000313" key="6">
    <source>
        <dbReference type="Proteomes" id="UP000186895"/>
    </source>
</evidence>
<dbReference type="Proteomes" id="UP000186895">
    <property type="component" value="Unassembled WGS sequence"/>
</dbReference>
<dbReference type="RefSeq" id="WP_076463971.1">
    <property type="nucleotide sequence ID" value="NZ_FTMN01000007.1"/>
</dbReference>
<reference evidence="5 6" key="1">
    <citation type="submission" date="2017-01" db="EMBL/GenBank/DDBJ databases">
        <authorList>
            <person name="Mah S.A."/>
            <person name="Swanson W.J."/>
            <person name="Moy G.W."/>
            <person name="Vacquier V.D."/>
        </authorList>
    </citation>
    <scope>NUCLEOTIDE SEQUENCE [LARGE SCALE GENOMIC DNA]</scope>
    <source>
        <strain evidence="5 6">DSM 7027</strain>
    </source>
</reference>
<dbReference type="eggNOG" id="COG3449">
    <property type="taxonomic scope" value="Bacteria"/>
</dbReference>
<dbReference type="PANTHER" id="PTHR40055">
    <property type="entry name" value="TRANSCRIPTIONAL REGULATOR YGIV-RELATED"/>
    <property type="match status" value="1"/>
</dbReference>
<dbReference type="PRINTS" id="PR00032">
    <property type="entry name" value="HTHARAC"/>
</dbReference>
<accession>A0A1N6UPK4</accession>
<keyword evidence="6" id="KW-1185">Reference proteome</keyword>
<dbReference type="eggNOG" id="COG2207">
    <property type="taxonomic scope" value="Bacteria"/>
</dbReference>
<organism evidence="5 6">
    <name type="scientific">Marinobacterium stanieri</name>
    <dbReference type="NCBI Taxonomy" id="49186"/>
    <lineage>
        <taxon>Bacteria</taxon>
        <taxon>Pseudomonadati</taxon>
        <taxon>Pseudomonadota</taxon>
        <taxon>Gammaproteobacteria</taxon>
        <taxon>Oceanospirillales</taxon>
        <taxon>Oceanospirillaceae</taxon>
        <taxon>Marinobacterium</taxon>
    </lineage>
</organism>
<evidence type="ECO:0000256" key="2">
    <source>
        <dbReference type="ARBA" id="ARBA00023125"/>
    </source>
</evidence>
<dbReference type="Pfam" id="PF12833">
    <property type="entry name" value="HTH_18"/>
    <property type="match status" value="1"/>
</dbReference>
<dbReference type="InterPro" id="IPR050908">
    <property type="entry name" value="SmbC-like"/>
</dbReference>
<dbReference type="InterPro" id="IPR029442">
    <property type="entry name" value="GyrI-like"/>
</dbReference>
<dbReference type="Gene3D" id="3.20.80.10">
    <property type="entry name" value="Regulatory factor, effector binding domain"/>
    <property type="match status" value="1"/>
</dbReference>